<dbReference type="RefSeq" id="WP_349143737.1">
    <property type="nucleotide sequence ID" value="NZ_JBBMFC010000004.1"/>
</dbReference>
<sequence length="163" mass="19084">MFYSGNLNTKKEVEFNDKEMSGRTLNEKIYKKHILYMPITEMIWYIPMSLLDFEAYIGSPALIKQSQFPYYENYYTVQGKVVSFERNGSGHTYRSILVLDNGNTYYIPPTLERNYGYEDWLLNKIHSDITSGKEVILQVLDFDNSDYTPAIMSLKCNGVEYFP</sequence>
<name>A0ABV1HXZ4_9FIRM</name>
<proteinExistence type="predicted"/>
<comment type="caution">
    <text evidence="1">The sequence shown here is derived from an EMBL/GenBank/DDBJ whole genome shotgun (WGS) entry which is preliminary data.</text>
</comment>
<reference evidence="1 2" key="1">
    <citation type="submission" date="2024-03" db="EMBL/GenBank/DDBJ databases">
        <title>Human intestinal bacterial collection.</title>
        <authorList>
            <person name="Pauvert C."/>
            <person name="Hitch T.C.A."/>
            <person name="Clavel T."/>
        </authorList>
    </citation>
    <scope>NUCLEOTIDE SEQUENCE [LARGE SCALE GENOMIC DNA]</scope>
    <source>
        <strain evidence="1 2">CLA-AA-H78B</strain>
    </source>
</reference>
<organism evidence="1 2">
    <name type="scientific">Hominiventricola aquisgranensis</name>
    <dbReference type="NCBI Taxonomy" id="3133164"/>
    <lineage>
        <taxon>Bacteria</taxon>
        <taxon>Bacillati</taxon>
        <taxon>Bacillota</taxon>
        <taxon>Clostridia</taxon>
        <taxon>Lachnospirales</taxon>
        <taxon>Lachnospiraceae</taxon>
        <taxon>Hominiventricola</taxon>
    </lineage>
</organism>
<evidence type="ECO:0000313" key="2">
    <source>
        <dbReference type="Proteomes" id="UP001470288"/>
    </source>
</evidence>
<dbReference type="EMBL" id="JBBMFC010000004">
    <property type="protein sequence ID" value="MEQ2577782.1"/>
    <property type="molecule type" value="Genomic_DNA"/>
</dbReference>
<protein>
    <submittedName>
        <fullName evidence="1">Uncharacterized protein</fullName>
    </submittedName>
</protein>
<dbReference type="Proteomes" id="UP001470288">
    <property type="component" value="Unassembled WGS sequence"/>
</dbReference>
<gene>
    <name evidence="1" type="ORF">WMO62_02860</name>
</gene>
<evidence type="ECO:0000313" key="1">
    <source>
        <dbReference type="EMBL" id="MEQ2577782.1"/>
    </source>
</evidence>
<accession>A0ABV1HXZ4</accession>
<keyword evidence="2" id="KW-1185">Reference proteome</keyword>